<evidence type="ECO:0000259" key="6">
    <source>
        <dbReference type="PROSITE" id="PS51352"/>
    </source>
</evidence>
<gene>
    <name evidence="7" type="ORF">E2R66_11330</name>
</gene>
<comment type="similarity">
    <text evidence="1">Belongs to the SCO1/2 family.</text>
</comment>
<evidence type="ECO:0000313" key="8">
    <source>
        <dbReference type="Proteomes" id="UP000297540"/>
    </source>
</evidence>
<feature type="binding site" evidence="3">
    <location>
        <position position="87"/>
    </location>
    <ligand>
        <name>Cu cation</name>
        <dbReference type="ChEBI" id="CHEBI:23378"/>
    </ligand>
</feature>
<dbReference type="CDD" id="cd02968">
    <property type="entry name" value="SCO"/>
    <property type="match status" value="1"/>
</dbReference>
<organism evidence="7 8">
    <name type="scientific">Mucilaginibacter psychrotolerans</name>
    <dbReference type="NCBI Taxonomy" id="1524096"/>
    <lineage>
        <taxon>Bacteria</taxon>
        <taxon>Pseudomonadati</taxon>
        <taxon>Bacteroidota</taxon>
        <taxon>Sphingobacteriia</taxon>
        <taxon>Sphingobacteriales</taxon>
        <taxon>Sphingobacteriaceae</taxon>
        <taxon>Mucilaginibacter</taxon>
    </lineage>
</organism>
<dbReference type="InterPro" id="IPR036249">
    <property type="entry name" value="Thioredoxin-like_sf"/>
</dbReference>
<comment type="caution">
    <text evidence="7">The sequence shown here is derived from an EMBL/GenBank/DDBJ whole genome shotgun (WGS) entry which is preliminary data.</text>
</comment>
<evidence type="ECO:0000256" key="3">
    <source>
        <dbReference type="PIRSR" id="PIRSR603782-1"/>
    </source>
</evidence>
<keyword evidence="5" id="KW-0472">Membrane</keyword>
<keyword evidence="5" id="KW-0812">Transmembrane</keyword>
<dbReference type="AlphaFoldDB" id="A0A4Y8SFT9"/>
<dbReference type="PROSITE" id="PS51352">
    <property type="entry name" value="THIOREDOXIN_2"/>
    <property type="match status" value="1"/>
</dbReference>
<feature type="disulfide bond" description="Redox-active" evidence="4">
    <location>
        <begin position="87"/>
        <end position="91"/>
    </location>
</feature>
<dbReference type="PANTHER" id="PTHR12151">
    <property type="entry name" value="ELECTRON TRANSPORT PROTIN SCO1/SENC FAMILY MEMBER"/>
    <property type="match status" value="1"/>
</dbReference>
<evidence type="ECO:0000256" key="5">
    <source>
        <dbReference type="SAM" id="Phobius"/>
    </source>
</evidence>
<dbReference type="InterPro" id="IPR013766">
    <property type="entry name" value="Thioredoxin_domain"/>
</dbReference>
<dbReference type="Proteomes" id="UP000297540">
    <property type="component" value="Unassembled WGS sequence"/>
</dbReference>
<proteinExistence type="inferred from homology"/>
<evidence type="ECO:0000256" key="1">
    <source>
        <dbReference type="ARBA" id="ARBA00010996"/>
    </source>
</evidence>
<feature type="transmembrane region" description="Helical" evidence="5">
    <location>
        <begin position="12"/>
        <end position="30"/>
    </location>
</feature>
<keyword evidence="4" id="KW-1015">Disulfide bond</keyword>
<keyword evidence="3" id="KW-0479">Metal-binding</keyword>
<dbReference type="PANTHER" id="PTHR12151:SF25">
    <property type="entry name" value="LINALOOL DEHYDRATASE_ISOMERASE DOMAIN-CONTAINING PROTEIN"/>
    <property type="match status" value="1"/>
</dbReference>
<feature type="domain" description="Thioredoxin" evidence="6">
    <location>
        <begin position="31"/>
        <end position="213"/>
    </location>
</feature>
<dbReference type="InterPro" id="IPR003782">
    <property type="entry name" value="SCO1/SenC"/>
</dbReference>
<evidence type="ECO:0000256" key="4">
    <source>
        <dbReference type="PIRSR" id="PIRSR603782-2"/>
    </source>
</evidence>
<dbReference type="Pfam" id="PF02630">
    <property type="entry name" value="SCO1-SenC"/>
    <property type="match status" value="1"/>
</dbReference>
<dbReference type="Gene3D" id="3.40.30.10">
    <property type="entry name" value="Glutaredoxin"/>
    <property type="match status" value="1"/>
</dbReference>
<protein>
    <submittedName>
        <fullName evidence="7">SCO family protein</fullName>
    </submittedName>
</protein>
<keyword evidence="8" id="KW-1185">Reference proteome</keyword>
<dbReference type="EMBL" id="SOZE01000009">
    <property type="protein sequence ID" value="TFF37752.1"/>
    <property type="molecule type" value="Genomic_DNA"/>
</dbReference>
<dbReference type="GO" id="GO:0046872">
    <property type="term" value="F:metal ion binding"/>
    <property type="evidence" value="ECO:0007669"/>
    <property type="project" value="UniProtKB-KW"/>
</dbReference>
<evidence type="ECO:0000256" key="2">
    <source>
        <dbReference type="ARBA" id="ARBA00023008"/>
    </source>
</evidence>
<accession>A0A4Y8SFT9</accession>
<keyword evidence="2 3" id="KW-0186">Copper</keyword>
<reference evidence="7 8" key="1">
    <citation type="journal article" date="2017" name="Int. J. Syst. Evol. Microbiol.">
        <title>Mucilaginibacterpsychrotolerans sp. nov., isolated from peatlands.</title>
        <authorList>
            <person name="Deng Y."/>
            <person name="Shen L."/>
            <person name="Xu B."/>
            <person name="Liu Y."/>
            <person name="Gu Z."/>
            <person name="Liu H."/>
            <person name="Zhou Y."/>
        </authorList>
    </citation>
    <scope>NUCLEOTIDE SEQUENCE [LARGE SCALE GENOMIC DNA]</scope>
    <source>
        <strain evidence="7 8">NH7-4</strain>
    </source>
</reference>
<feature type="binding site" evidence="3">
    <location>
        <position position="91"/>
    </location>
    <ligand>
        <name>Cu cation</name>
        <dbReference type="ChEBI" id="CHEBI:23378"/>
    </ligand>
</feature>
<feature type="binding site" evidence="3">
    <location>
        <position position="176"/>
    </location>
    <ligand>
        <name>Cu cation</name>
        <dbReference type="ChEBI" id="CHEBI:23378"/>
    </ligand>
</feature>
<dbReference type="SUPFAM" id="SSF52833">
    <property type="entry name" value="Thioredoxin-like"/>
    <property type="match status" value="1"/>
</dbReference>
<evidence type="ECO:0000313" key="7">
    <source>
        <dbReference type="EMBL" id="TFF37752.1"/>
    </source>
</evidence>
<keyword evidence="5" id="KW-1133">Transmembrane helix</keyword>
<sequence length="215" mass="24280">MGNVRNKRNVSFFIIVMAIPILSFTAFKWYEQHVQPLPYFDKGLSIEQQGKPLALSGFKFINQDNAPLDSGFVTAKVWVINTFFTSCPTICPKIMANMLLIRQAYRQDNGVKLLSLSIDPAHDTPARLKQYAALKGIKMAQWQLLTGNKKDVYHFVRNTIYSTAVAGDGGEGDFIHSDKIVLIDGRKHIRGYYDGTEAGEVQQLINDIKRLESEH</sequence>
<name>A0A4Y8SFT9_9SPHI</name>